<keyword evidence="2" id="KW-1185">Reference proteome</keyword>
<reference evidence="1 2" key="1">
    <citation type="journal article" date="2019" name="Sci. Rep.">
        <title>Orb-weaving spider Araneus ventricosus genome elucidates the spidroin gene catalogue.</title>
        <authorList>
            <person name="Kono N."/>
            <person name="Nakamura H."/>
            <person name="Ohtoshi R."/>
            <person name="Moran D.A.P."/>
            <person name="Shinohara A."/>
            <person name="Yoshida Y."/>
            <person name="Fujiwara M."/>
            <person name="Mori M."/>
            <person name="Tomita M."/>
            <person name="Arakawa K."/>
        </authorList>
    </citation>
    <scope>NUCLEOTIDE SEQUENCE [LARGE SCALE GENOMIC DNA]</scope>
</reference>
<organism evidence="1 2">
    <name type="scientific">Araneus ventricosus</name>
    <name type="common">Orbweaver spider</name>
    <name type="synonym">Epeira ventricosa</name>
    <dbReference type="NCBI Taxonomy" id="182803"/>
    <lineage>
        <taxon>Eukaryota</taxon>
        <taxon>Metazoa</taxon>
        <taxon>Ecdysozoa</taxon>
        <taxon>Arthropoda</taxon>
        <taxon>Chelicerata</taxon>
        <taxon>Arachnida</taxon>
        <taxon>Araneae</taxon>
        <taxon>Araneomorphae</taxon>
        <taxon>Entelegynae</taxon>
        <taxon>Araneoidea</taxon>
        <taxon>Araneidae</taxon>
        <taxon>Araneus</taxon>
    </lineage>
</organism>
<comment type="caution">
    <text evidence="1">The sequence shown here is derived from an EMBL/GenBank/DDBJ whole genome shotgun (WGS) entry which is preliminary data.</text>
</comment>
<dbReference type="AlphaFoldDB" id="A0A4Y2RT62"/>
<gene>
    <name evidence="1" type="ORF">AVEN_68709_1</name>
</gene>
<evidence type="ECO:0000313" key="1">
    <source>
        <dbReference type="EMBL" id="GBN79054.1"/>
    </source>
</evidence>
<evidence type="ECO:0000313" key="2">
    <source>
        <dbReference type="Proteomes" id="UP000499080"/>
    </source>
</evidence>
<accession>A0A4Y2RT62</accession>
<name>A0A4Y2RT62_ARAVE</name>
<sequence length="122" mass="13999">MRCEYDGEPPHFRWMSEMPSIAFQGLWIVRRGANAWPTKLFSFSSLDYKIVQFLQLGRVLWSHKKSLICESPIYSYECLLAKIAISGLLGEVLMLDLQNCSVSLAWTCSYGVRLGRYLPVES</sequence>
<dbReference type="Proteomes" id="UP000499080">
    <property type="component" value="Unassembled WGS sequence"/>
</dbReference>
<protein>
    <submittedName>
        <fullName evidence="1">Uncharacterized protein</fullName>
    </submittedName>
</protein>
<dbReference type="EMBL" id="BGPR01018397">
    <property type="protein sequence ID" value="GBN79054.1"/>
    <property type="molecule type" value="Genomic_DNA"/>
</dbReference>
<proteinExistence type="predicted"/>